<feature type="domain" description="Transcriptional regulator HTH-type FeoC" evidence="1">
    <location>
        <begin position="2"/>
        <end position="70"/>
    </location>
</feature>
<dbReference type="OrthoDB" id="467062at2"/>
<dbReference type="InterPro" id="IPR036390">
    <property type="entry name" value="WH_DNA-bd_sf"/>
</dbReference>
<dbReference type="EMBL" id="FNNZ01000004">
    <property type="protein sequence ID" value="SDW48466.1"/>
    <property type="molecule type" value="Genomic_DNA"/>
</dbReference>
<dbReference type="InterPro" id="IPR015102">
    <property type="entry name" value="Tscrpt_reg_HTH_FeoC"/>
</dbReference>
<protein>
    <submittedName>
        <fullName evidence="2">FeoC like transcriptional regulator</fullName>
    </submittedName>
</protein>
<sequence>MILSELTGYLEQHRRVGLMDLAYRFESSPDALRGMLTILERKGRVRRITGAAGCSSGCSKCDPATVETYEWVGEGARTES</sequence>
<proteinExistence type="predicted"/>
<gene>
    <name evidence="2" type="ORF">SAMN05421783_104214</name>
</gene>
<name>A0A1H2TWU2_THIRO</name>
<dbReference type="Proteomes" id="UP000198816">
    <property type="component" value="Unassembled WGS sequence"/>
</dbReference>
<accession>A0A1H2TWU2</accession>
<evidence type="ECO:0000313" key="2">
    <source>
        <dbReference type="EMBL" id="SDW48466.1"/>
    </source>
</evidence>
<keyword evidence="3" id="KW-1185">Reference proteome</keyword>
<dbReference type="SUPFAM" id="SSF46785">
    <property type="entry name" value="Winged helix' DNA-binding domain"/>
    <property type="match status" value="1"/>
</dbReference>
<evidence type="ECO:0000313" key="3">
    <source>
        <dbReference type="Proteomes" id="UP000198816"/>
    </source>
</evidence>
<dbReference type="Gene3D" id="1.10.10.10">
    <property type="entry name" value="Winged helix-like DNA-binding domain superfamily/Winged helix DNA-binding domain"/>
    <property type="match status" value="1"/>
</dbReference>
<dbReference type="Pfam" id="PF09012">
    <property type="entry name" value="FeoC"/>
    <property type="match status" value="1"/>
</dbReference>
<dbReference type="InterPro" id="IPR036388">
    <property type="entry name" value="WH-like_DNA-bd_sf"/>
</dbReference>
<organism evidence="2 3">
    <name type="scientific">Thiocapsa roseopersicina</name>
    <dbReference type="NCBI Taxonomy" id="1058"/>
    <lineage>
        <taxon>Bacteria</taxon>
        <taxon>Pseudomonadati</taxon>
        <taxon>Pseudomonadota</taxon>
        <taxon>Gammaproteobacteria</taxon>
        <taxon>Chromatiales</taxon>
        <taxon>Chromatiaceae</taxon>
        <taxon>Thiocapsa</taxon>
    </lineage>
</organism>
<evidence type="ECO:0000259" key="1">
    <source>
        <dbReference type="Pfam" id="PF09012"/>
    </source>
</evidence>
<dbReference type="STRING" id="1058.SAMN05421783_104214"/>
<dbReference type="RefSeq" id="WP_093029406.1">
    <property type="nucleotide sequence ID" value="NZ_FNNZ01000004.1"/>
</dbReference>
<reference evidence="3" key="1">
    <citation type="submission" date="2016-10" db="EMBL/GenBank/DDBJ databases">
        <authorList>
            <person name="Varghese N."/>
            <person name="Submissions S."/>
        </authorList>
    </citation>
    <scope>NUCLEOTIDE SEQUENCE [LARGE SCALE GENOMIC DNA]</scope>
    <source>
        <strain evidence="3">DSM 217</strain>
    </source>
</reference>
<dbReference type="AlphaFoldDB" id="A0A1H2TWU2"/>